<evidence type="ECO:0000313" key="2">
    <source>
        <dbReference type="EMBL" id="MCI94418.1"/>
    </source>
</evidence>
<dbReference type="AlphaFoldDB" id="A0A392W1A5"/>
<feature type="compositionally biased region" description="Polar residues" evidence="1">
    <location>
        <begin position="1"/>
        <end position="17"/>
    </location>
</feature>
<comment type="caution">
    <text evidence="2">The sequence shown here is derived from an EMBL/GenBank/DDBJ whole genome shotgun (WGS) entry which is preliminary data.</text>
</comment>
<sequence length="41" mass="4422">TPSGHSNAAYATSGNSLQEDENSRMDVVLEQVETHVSNKSM</sequence>
<proteinExistence type="predicted"/>
<feature type="non-terminal residue" evidence="2">
    <location>
        <position position="1"/>
    </location>
</feature>
<dbReference type="Proteomes" id="UP000265520">
    <property type="component" value="Unassembled WGS sequence"/>
</dbReference>
<evidence type="ECO:0000256" key="1">
    <source>
        <dbReference type="SAM" id="MobiDB-lite"/>
    </source>
</evidence>
<name>A0A392W1A5_9FABA</name>
<accession>A0A392W1A5</accession>
<protein>
    <submittedName>
        <fullName evidence="2">Uncharacterized protein</fullName>
    </submittedName>
</protein>
<keyword evidence="3" id="KW-1185">Reference proteome</keyword>
<organism evidence="2 3">
    <name type="scientific">Trifolium medium</name>
    <dbReference type="NCBI Taxonomy" id="97028"/>
    <lineage>
        <taxon>Eukaryota</taxon>
        <taxon>Viridiplantae</taxon>
        <taxon>Streptophyta</taxon>
        <taxon>Embryophyta</taxon>
        <taxon>Tracheophyta</taxon>
        <taxon>Spermatophyta</taxon>
        <taxon>Magnoliopsida</taxon>
        <taxon>eudicotyledons</taxon>
        <taxon>Gunneridae</taxon>
        <taxon>Pentapetalae</taxon>
        <taxon>rosids</taxon>
        <taxon>fabids</taxon>
        <taxon>Fabales</taxon>
        <taxon>Fabaceae</taxon>
        <taxon>Papilionoideae</taxon>
        <taxon>50 kb inversion clade</taxon>
        <taxon>NPAAA clade</taxon>
        <taxon>Hologalegina</taxon>
        <taxon>IRL clade</taxon>
        <taxon>Trifolieae</taxon>
        <taxon>Trifolium</taxon>
    </lineage>
</organism>
<reference evidence="2 3" key="1">
    <citation type="journal article" date="2018" name="Front. Plant Sci.">
        <title>Red Clover (Trifolium pratense) and Zigzag Clover (T. medium) - A Picture of Genomic Similarities and Differences.</title>
        <authorList>
            <person name="Dluhosova J."/>
            <person name="Istvanek J."/>
            <person name="Nedelnik J."/>
            <person name="Repkova J."/>
        </authorList>
    </citation>
    <scope>NUCLEOTIDE SEQUENCE [LARGE SCALE GENOMIC DNA]</scope>
    <source>
        <strain evidence="3">cv. 10/8</strain>
        <tissue evidence="2">Leaf</tissue>
    </source>
</reference>
<feature type="region of interest" description="Disordered" evidence="1">
    <location>
        <begin position="1"/>
        <end position="23"/>
    </location>
</feature>
<evidence type="ECO:0000313" key="3">
    <source>
        <dbReference type="Proteomes" id="UP000265520"/>
    </source>
</evidence>
<dbReference type="EMBL" id="LXQA011355473">
    <property type="protein sequence ID" value="MCI94418.1"/>
    <property type="molecule type" value="Genomic_DNA"/>
</dbReference>